<protein>
    <submittedName>
        <fullName evidence="3">Uncharacterized protein</fullName>
    </submittedName>
</protein>
<dbReference type="AlphaFoldDB" id="A0A5M3XZU9"/>
<feature type="transmembrane region" description="Helical" evidence="2">
    <location>
        <begin position="46"/>
        <end position="65"/>
    </location>
</feature>
<feature type="compositionally biased region" description="Pro residues" evidence="1">
    <location>
        <begin position="90"/>
        <end position="100"/>
    </location>
</feature>
<keyword evidence="2" id="KW-0472">Membrane</keyword>
<keyword evidence="2" id="KW-1133">Transmembrane helix</keyword>
<comment type="caution">
    <text evidence="3">The sequence shown here is derived from an EMBL/GenBank/DDBJ whole genome shotgun (WGS) entry which is preliminary data.</text>
</comment>
<proteinExistence type="predicted"/>
<gene>
    <name evidence="3" type="ORF">Aple_068170</name>
</gene>
<keyword evidence="2" id="KW-0812">Transmembrane</keyword>
<feature type="region of interest" description="Disordered" evidence="1">
    <location>
        <begin position="82"/>
        <end position="102"/>
    </location>
</feature>
<dbReference type="OrthoDB" id="3871904at2"/>
<name>A0A5M3XZU9_9ACTN</name>
<sequence length="244" mass="25172">MAIAQTTGWLCGQCGNDAGEQTTCPHCDAALLVAELPAFRRRAAPAVPFLVTLTLLGVLVTAILLSGDETPVTSVAPVTTGSLVSETSPAPVPSPSPSPPDLSVEQATAIDDLLANSQASRLDLGAAIADVTRCRSSAIGVISDITDARRAQLTSARDLRVDFLPDGTVLKGHLVSALDSSYKADAAYQAAAEDFLAAGCSGSPAFGAGNWNSERATTHKTRFVAIWNPIASSFGLPTRKVGEI</sequence>
<dbReference type="RefSeq" id="WP_155348778.1">
    <property type="nucleotide sequence ID" value="NZ_BAAAHM010000016.1"/>
</dbReference>
<evidence type="ECO:0000256" key="1">
    <source>
        <dbReference type="SAM" id="MobiDB-lite"/>
    </source>
</evidence>
<keyword evidence="4" id="KW-1185">Reference proteome</keyword>
<evidence type="ECO:0000256" key="2">
    <source>
        <dbReference type="SAM" id="Phobius"/>
    </source>
</evidence>
<dbReference type="EMBL" id="BLAF01000046">
    <property type="protein sequence ID" value="GES23918.1"/>
    <property type="molecule type" value="Genomic_DNA"/>
</dbReference>
<accession>A0A5M3XZU9</accession>
<dbReference type="Proteomes" id="UP000377595">
    <property type="component" value="Unassembled WGS sequence"/>
</dbReference>
<evidence type="ECO:0000313" key="4">
    <source>
        <dbReference type="Proteomes" id="UP000377595"/>
    </source>
</evidence>
<organism evidence="3 4">
    <name type="scientific">Acrocarpospora pleiomorpha</name>
    <dbReference type="NCBI Taxonomy" id="90975"/>
    <lineage>
        <taxon>Bacteria</taxon>
        <taxon>Bacillati</taxon>
        <taxon>Actinomycetota</taxon>
        <taxon>Actinomycetes</taxon>
        <taxon>Streptosporangiales</taxon>
        <taxon>Streptosporangiaceae</taxon>
        <taxon>Acrocarpospora</taxon>
    </lineage>
</organism>
<reference evidence="3 4" key="1">
    <citation type="submission" date="2019-10" db="EMBL/GenBank/DDBJ databases">
        <title>Whole genome shotgun sequence of Acrocarpospora pleiomorpha NBRC 16267.</title>
        <authorList>
            <person name="Ichikawa N."/>
            <person name="Kimura A."/>
            <person name="Kitahashi Y."/>
            <person name="Komaki H."/>
            <person name="Oguchi A."/>
        </authorList>
    </citation>
    <scope>NUCLEOTIDE SEQUENCE [LARGE SCALE GENOMIC DNA]</scope>
    <source>
        <strain evidence="3 4">NBRC 16267</strain>
    </source>
</reference>
<evidence type="ECO:0000313" key="3">
    <source>
        <dbReference type="EMBL" id="GES23918.1"/>
    </source>
</evidence>